<dbReference type="Proteomes" id="UP000014463">
    <property type="component" value="Unassembled WGS sequence"/>
</dbReference>
<dbReference type="OrthoDB" id="6164031at2"/>
<name>S2KYU7_LITA3</name>
<gene>
    <name evidence="1" type="ORF">L861_06450</name>
</gene>
<dbReference type="PATRIC" id="fig|1121939.11.peg.4056"/>
<keyword evidence="2" id="KW-1185">Reference proteome</keyword>
<accession>S2KYU7</accession>
<dbReference type="AlphaFoldDB" id="S2KYU7"/>
<reference evidence="1 2" key="1">
    <citation type="journal article" date="2013" name="Genome Announc.">
        <title>Draft genome sequence of the moderately halophilic gammaproteobacterium Halomonas anticariensis FP35.</title>
        <authorList>
            <person name="Tahrioui A."/>
            <person name="Quesada E."/>
            <person name="Llamas I."/>
        </authorList>
    </citation>
    <scope>NUCLEOTIDE SEQUENCE [LARGE SCALE GENOMIC DNA]</scope>
    <source>
        <strain evidence="2">DSM 16096 / CECT 5854 / LMG 22089 / FP35</strain>
    </source>
</reference>
<protein>
    <submittedName>
        <fullName evidence="1">Uncharacterized protein</fullName>
    </submittedName>
</protein>
<evidence type="ECO:0000313" key="1">
    <source>
        <dbReference type="EMBL" id="EPC00574.1"/>
    </source>
</evidence>
<organism evidence="1 2">
    <name type="scientific">Litchfieldella anticariensis (strain DSM 16096 / CECT 5854 / CIP 108499 / LMG 22089 / FP35)</name>
    <name type="common">Halomonas anticariensis</name>
    <dbReference type="NCBI Taxonomy" id="1121939"/>
    <lineage>
        <taxon>Bacteria</taxon>
        <taxon>Pseudomonadati</taxon>
        <taxon>Pseudomonadota</taxon>
        <taxon>Gammaproteobacteria</taxon>
        <taxon>Oceanospirillales</taxon>
        <taxon>Halomonadaceae</taxon>
        <taxon>Litchfieldella</taxon>
    </lineage>
</organism>
<evidence type="ECO:0000313" key="2">
    <source>
        <dbReference type="Proteomes" id="UP000014463"/>
    </source>
</evidence>
<proteinExistence type="predicted"/>
<comment type="caution">
    <text evidence="1">The sequence shown here is derived from an EMBL/GenBank/DDBJ whole genome shotgun (WGS) entry which is preliminary data.</text>
</comment>
<dbReference type="RefSeq" id="WP_016418563.1">
    <property type="nucleotide sequence ID" value="NZ_AUAB01000023.1"/>
</dbReference>
<dbReference type="EMBL" id="ASTJ01000040">
    <property type="protein sequence ID" value="EPC00574.1"/>
    <property type="molecule type" value="Genomic_DNA"/>
</dbReference>
<sequence>MSRFVPNPYAIPGALIREDVLREQFSLIVGATRWEYQPDEDPADPWLEVRLHEYAGRYATVSDVVASLPKVMASLSDDIMPRHAVVMDRFDRHVAIAVFRWAAFQWLLPPASPDEEAAIRRRMAELEDVAHREIVLADNFSTARLLRGHALDLNLHLMLAPYYRPYVRRELEALQDVPLREALKGNISRVA</sequence>